<evidence type="ECO:0008006" key="8">
    <source>
        <dbReference type="Google" id="ProtNLM"/>
    </source>
</evidence>
<dbReference type="EnsemblPlants" id="OB09G18310.1">
    <property type="protein sequence ID" value="OB09G18310.1"/>
    <property type="gene ID" value="OB09G18310"/>
</dbReference>
<evidence type="ECO:0000256" key="4">
    <source>
        <dbReference type="ARBA" id="ARBA00023002"/>
    </source>
</evidence>
<comment type="similarity">
    <text evidence="1">Belongs to the cytochrome P450 family.</text>
</comment>
<keyword evidence="3" id="KW-0479">Metal-binding</keyword>
<evidence type="ECO:0000256" key="3">
    <source>
        <dbReference type="ARBA" id="ARBA00022723"/>
    </source>
</evidence>
<dbReference type="PANTHER" id="PTHR47944">
    <property type="entry name" value="CYTOCHROME P450 98A9"/>
    <property type="match status" value="1"/>
</dbReference>
<accession>J3MXV2</accession>
<sequence>MELPPWASLPGIVLAAAVLRRGHRAYRLPPGPTPWPIIGNLNLIGALPHRSIHELSKRYGPLMQLRFWCFPVVVGS</sequence>
<dbReference type="Proteomes" id="UP000006038">
    <property type="component" value="Chromosome 9"/>
</dbReference>
<dbReference type="InterPro" id="IPR036396">
    <property type="entry name" value="Cyt_P450_sf"/>
</dbReference>
<dbReference type="Pfam" id="PF00067">
    <property type="entry name" value="p450"/>
    <property type="match status" value="1"/>
</dbReference>
<keyword evidence="5" id="KW-0408">Iron</keyword>
<dbReference type="Gramene" id="OB09G18310.1">
    <property type="protein sequence ID" value="OB09G18310.1"/>
    <property type="gene ID" value="OB09G18310"/>
</dbReference>
<proteinExistence type="inferred from homology"/>
<keyword evidence="7" id="KW-1185">Reference proteome</keyword>
<evidence type="ECO:0000313" key="6">
    <source>
        <dbReference type="EnsemblPlants" id="OB09G18310.1"/>
    </source>
</evidence>
<organism evidence="6">
    <name type="scientific">Oryza brachyantha</name>
    <name type="common">malo sina</name>
    <dbReference type="NCBI Taxonomy" id="4533"/>
    <lineage>
        <taxon>Eukaryota</taxon>
        <taxon>Viridiplantae</taxon>
        <taxon>Streptophyta</taxon>
        <taxon>Embryophyta</taxon>
        <taxon>Tracheophyta</taxon>
        <taxon>Spermatophyta</taxon>
        <taxon>Magnoliopsida</taxon>
        <taxon>Liliopsida</taxon>
        <taxon>Poales</taxon>
        <taxon>Poaceae</taxon>
        <taxon>BOP clade</taxon>
        <taxon>Oryzoideae</taxon>
        <taxon>Oryzeae</taxon>
        <taxon>Oryzinae</taxon>
        <taxon>Oryza</taxon>
    </lineage>
</organism>
<dbReference type="SUPFAM" id="SSF48264">
    <property type="entry name" value="Cytochrome P450"/>
    <property type="match status" value="1"/>
</dbReference>
<keyword evidence="2" id="KW-0349">Heme</keyword>
<dbReference type="InterPro" id="IPR001128">
    <property type="entry name" value="Cyt_P450"/>
</dbReference>
<dbReference type="GO" id="GO:0005506">
    <property type="term" value="F:iron ion binding"/>
    <property type="evidence" value="ECO:0007669"/>
    <property type="project" value="InterPro"/>
</dbReference>
<evidence type="ECO:0000256" key="1">
    <source>
        <dbReference type="ARBA" id="ARBA00010617"/>
    </source>
</evidence>
<dbReference type="GO" id="GO:0016705">
    <property type="term" value="F:oxidoreductase activity, acting on paired donors, with incorporation or reduction of molecular oxygen"/>
    <property type="evidence" value="ECO:0007669"/>
    <property type="project" value="InterPro"/>
</dbReference>
<dbReference type="GO" id="GO:0004497">
    <property type="term" value="F:monooxygenase activity"/>
    <property type="evidence" value="ECO:0007669"/>
    <property type="project" value="InterPro"/>
</dbReference>
<dbReference type="AlphaFoldDB" id="J3MXV2"/>
<reference evidence="6" key="2">
    <citation type="submission" date="2013-04" db="UniProtKB">
        <authorList>
            <consortium name="EnsemblPlants"/>
        </authorList>
    </citation>
    <scope>IDENTIFICATION</scope>
</reference>
<evidence type="ECO:0000313" key="7">
    <source>
        <dbReference type="Proteomes" id="UP000006038"/>
    </source>
</evidence>
<name>J3MXV2_ORYBR</name>
<dbReference type="HOGENOM" id="CLU_166406_0_0_1"/>
<dbReference type="eggNOG" id="KOG0156">
    <property type="taxonomic scope" value="Eukaryota"/>
</dbReference>
<evidence type="ECO:0000256" key="5">
    <source>
        <dbReference type="ARBA" id="ARBA00023004"/>
    </source>
</evidence>
<evidence type="ECO:0000256" key="2">
    <source>
        <dbReference type="ARBA" id="ARBA00022617"/>
    </source>
</evidence>
<dbReference type="GO" id="GO:0020037">
    <property type="term" value="F:heme binding"/>
    <property type="evidence" value="ECO:0007669"/>
    <property type="project" value="InterPro"/>
</dbReference>
<reference evidence="6" key="1">
    <citation type="journal article" date="2013" name="Nat. Commun.">
        <title>Whole-genome sequencing of Oryza brachyantha reveals mechanisms underlying Oryza genome evolution.</title>
        <authorList>
            <person name="Chen J."/>
            <person name="Huang Q."/>
            <person name="Gao D."/>
            <person name="Wang J."/>
            <person name="Lang Y."/>
            <person name="Liu T."/>
            <person name="Li B."/>
            <person name="Bai Z."/>
            <person name="Luis Goicoechea J."/>
            <person name="Liang C."/>
            <person name="Chen C."/>
            <person name="Zhang W."/>
            <person name="Sun S."/>
            <person name="Liao Y."/>
            <person name="Zhang X."/>
            <person name="Yang L."/>
            <person name="Song C."/>
            <person name="Wang M."/>
            <person name="Shi J."/>
            <person name="Liu G."/>
            <person name="Liu J."/>
            <person name="Zhou H."/>
            <person name="Zhou W."/>
            <person name="Yu Q."/>
            <person name="An N."/>
            <person name="Chen Y."/>
            <person name="Cai Q."/>
            <person name="Wang B."/>
            <person name="Liu B."/>
            <person name="Min J."/>
            <person name="Huang Y."/>
            <person name="Wu H."/>
            <person name="Li Z."/>
            <person name="Zhang Y."/>
            <person name="Yin Y."/>
            <person name="Song W."/>
            <person name="Jiang J."/>
            <person name="Jackson S.A."/>
            <person name="Wing R.A."/>
            <person name="Wang J."/>
            <person name="Chen M."/>
        </authorList>
    </citation>
    <scope>NUCLEOTIDE SEQUENCE [LARGE SCALE GENOMIC DNA]</scope>
    <source>
        <strain evidence="6">cv. IRGC 101232</strain>
    </source>
</reference>
<dbReference type="Gene3D" id="1.10.630.10">
    <property type="entry name" value="Cytochrome P450"/>
    <property type="match status" value="1"/>
</dbReference>
<dbReference type="PANTHER" id="PTHR47944:SF7">
    <property type="entry name" value="OS09G0264400 PROTEIN"/>
    <property type="match status" value="1"/>
</dbReference>
<protein>
    <recommendedName>
        <fullName evidence="8">Cytochrome P450</fullName>
    </recommendedName>
</protein>
<keyword evidence="4" id="KW-0560">Oxidoreductase</keyword>